<protein>
    <recommendedName>
        <fullName evidence="3">SPOR domain-containing protein</fullName>
    </recommendedName>
</protein>
<dbReference type="EMBL" id="JACHHT010000002">
    <property type="protein sequence ID" value="MBB6522986.1"/>
    <property type="molecule type" value="Genomic_DNA"/>
</dbReference>
<feature type="signal peptide" evidence="2">
    <location>
        <begin position="1"/>
        <end position="25"/>
    </location>
</feature>
<dbReference type="InterPro" id="IPR007730">
    <property type="entry name" value="SPOR-like_dom"/>
</dbReference>
<gene>
    <name evidence="4" type="ORF">HNR48_003271</name>
</gene>
<evidence type="ECO:0000313" key="5">
    <source>
        <dbReference type="Proteomes" id="UP000528457"/>
    </source>
</evidence>
<dbReference type="InterPro" id="IPR036680">
    <property type="entry name" value="SPOR-like_sf"/>
</dbReference>
<sequence length="650" mass="72258">MGLGKGICLLVTMFFGQALTGQVFAQQDIETEIAQQSAPSQEANQDPESFCLSAGLLQHYRCDSNSIEAQIAAGQRYSIQLLSVNDEMPDLPEALSLFHRTQLSGDQAFVYVGEFTQQQEALDTMTALVMVGALDPDHWRPGVVQIDKSRQVPGVRLVQMYKDKSFSHLAVSEVASDPLSFAGDSLVEGRFMPSYYTVQIASFEELGGQNEFVAEHSVDDMLCRQRRNGRFTIYSGAFSSESEARKRKQELASRFNDAYVLRLKQEDMFSCDARKERLVLSHPDSISKVKPDHVAYMSSYFTAQIASFASAEKRLEFIQRAPNVDFICRTRRNGKLVAYSGAFSTRKELRSHIQVLGRKGVTAYELRLSEEDMYDCEDKQKIVLYSKTKPAKILPGEKHASPINRVATTVKPLPVQENSASSKDGTTKTGVKPGARISGLQSLANINLGDSSISQALSAMDNSSFSDTVSVDEPTQRRNNVVQLDVIAPEKNREKHSSSVVEEEATALPAYYQRQQSQLALRQQNQHTAQEPSLTTELSGGASEESSGESIAQPSHAEGRLPNDWQPEVGEVFYTVQLAIFKEAVNEGRFVKQNQNLDLLCKLRGNGQMAIYSGKFLEYEQARNYLRSLEQDLDGYVVKLQGELLPPCSI</sequence>
<evidence type="ECO:0000313" key="4">
    <source>
        <dbReference type="EMBL" id="MBB6522986.1"/>
    </source>
</evidence>
<dbReference type="AlphaFoldDB" id="A0A7X0JX24"/>
<accession>A0A7X0JX24</accession>
<evidence type="ECO:0000256" key="1">
    <source>
        <dbReference type="SAM" id="MobiDB-lite"/>
    </source>
</evidence>
<reference evidence="4 5" key="1">
    <citation type="submission" date="2020-08" db="EMBL/GenBank/DDBJ databases">
        <title>Genomic Encyclopedia of Type Strains, Phase IV (KMG-IV): sequencing the most valuable type-strain genomes for metagenomic binning, comparative biology and taxonomic classification.</title>
        <authorList>
            <person name="Goeker M."/>
        </authorList>
    </citation>
    <scope>NUCLEOTIDE SEQUENCE [LARGE SCALE GENOMIC DNA]</scope>
    <source>
        <strain evidence="4 5">DSM 22368</strain>
    </source>
</reference>
<feature type="region of interest" description="Disordered" evidence="1">
    <location>
        <begin position="518"/>
        <end position="564"/>
    </location>
</feature>
<name>A0A7X0JX24_9GAMM</name>
<dbReference type="Proteomes" id="UP000528457">
    <property type="component" value="Unassembled WGS sequence"/>
</dbReference>
<feature type="domain" description="SPOR" evidence="3">
    <location>
        <begin position="194"/>
        <end position="261"/>
    </location>
</feature>
<comment type="caution">
    <text evidence="4">The sequence shown here is derived from an EMBL/GenBank/DDBJ whole genome shotgun (WGS) entry which is preliminary data.</text>
</comment>
<feature type="compositionally biased region" description="Polar residues" evidence="1">
    <location>
        <begin position="527"/>
        <end position="538"/>
    </location>
</feature>
<dbReference type="Pfam" id="PF05036">
    <property type="entry name" value="SPOR"/>
    <property type="match status" value="1"/>
</dbReference>
<feature type="compositionally biased region" description="Polar residues" evidence="1">
    <location>
        <begin position="416"/>
        <end position="429"/>
    </location>
</feature>
<dbReference type="InParanoid" id="A0A7X0JX24"/>
<dbReference type="Gene3D" id="3.30.70.1070">
    <property type="entry name" value="Sporulation related repeat"/>
    <property type="match status" value="1"/>
</dbReference>
<evidence type="ECO:0000259" key="3">
    <source>
        <dbReference type="Pfam" id="PF05036"/>
    </source>
</evidence>
<feature type="region of interest" description="Disordered" evidence="1">
    <location>
        <begin position="414"/>
        <end position="434"/>
    </location>
</feature>
<feature type="chain" id="PRO_5031162901" description="SPOR domain-containing protein" evidence="2">
    <location>
        <begin position="26"/>
        <end position="650"/>
    </location>
</feature>
<evidence type="ECO:0000256" key="2">
    <source>
        <dbReference type="SAM" id="SignalP"/>
    </source>
</evidence>
<dbReference type="RefSeq" id="WP_166843202.1">
    <property type="nucleotide sequence ID" value="NZ_JAAONY010000002.1"/>
</dbReference>
<organism evidence="4 5">
    <name type="scientific">Pseudoteredinibacter isoporae</name>
    <dbReference type="NCBI Taxonomy" id="570281"/>
    <lineage>
        <taxon>Bacteria</taxon>
        <taxon>Pseudomonadati</taxon>
        <taxon>Pseudomonadota</taxon>
        <taxon>Gammaproteobacteria</taxon>
        <taxon>Cellvibrionales</taxon>
        <taxon>Cellvibrionaceae</taxon>
        <taxon>Pseudoteredinibacter</taxon>
    </lineage>
</organism>
<keyword evidence="5" id="KW-1185">Reference proteome</keyword>
<proteinExistence type="predicted"/>
<feature type="region of interest" description="Disordered" evidence="1">
    <location>
        <begin position="465"/>
        <end position="502"/>
    </location>
</feature>
<keyword evidence="2" id="KW-0732">Signal</keyword>
<feature type="compositionally biased region" description="Basic and acidic residues" evidence="1">
    <location>
        <begin position="488"/>
        <end position="497"/>
    </location>
</feature>
<feature type="compositionally biased region" description="Low complexity" evidence="1">
    <location>
        <begin position="539"/>
        <end position="550"/>
    </location>
</feature>
<dbReference type="GO" id="GO:0042834">
    <property type="term" value="F:peptidoglycan binding"/>
    <property type="evidence" value="ECO:0007669"/>
    <property type="project" value="InterPro"/>
</dbReference>